<keyword evidence="2" id="KW-0805">Transcription regulation</keyword>
<evidence type="ECO:0000259" key="5">
    <source>
        <dbReference type="PROSITE" id="PS50937"/>
    </source>
</evidence>
<feature type="domain" description="HTH merR-type" evidence="5">
    <location>
        <begin position="4"/>
        <end position="73"/>
    </location>
</feature>
<dbReference type="CDD" id="cd01106">
    <property type="entry name" value="HTH_TipAL-Mta"/>
    <property type="match status" value="1"/>
</dbReference>
<keyword evidence="4" id="KW-0804">Transcription</keyword>
<dbReference type="Gene3D" id="1.10.1660.10">
    <property type="match status" value="1"/>
</dbReference>
<name>A0ABV1MMA3_9BACI</name>
<keyword evidence="7" id="KW-1185">Reference proteome</keyword>
<evidence type="ECO:0000313" key="7">
    <source>
        <dbReference type="Proteomes" id="UP001478862"/>
    </source>
</evidence>
<dbReference type="RefSeq" id="WP_349658416.1">
    <property type="nucleotide sequence ID" value="NZ_JBEGDG010000002.1"/>
</dbReference>
<comment type="caution">
    <text evidence="6">The sequence shown here is derived from an EMBL/GenBank/DDBJ whole genome shotgun (WGS) entry which is preliminary data.</text>
</comment>
<evidence type="ECO:0000256" key="1">
    <source>
        <dbReference type="ARBA" id="ARBA00022491"/>
    </source>
</evidence>
<keyword evidence="3" id="KW-0238">DNA-binding</keyword>
<evidence type="ECO:0000256" key="3">
    <source>
        <dbReference type="ARBA" id="ARBA00023125"/>
    </source>
</evidence>
<dbReference type="PANTHER" id="PTHR30204">
    <property type="entry name" value="REDOX-CYCLING DRUG-SENSING TRANSCRIPTIONAL ACTIVATOR SOXR"/>
    <property type="match status" value="1"/>
</dbReference>
<dbReference type="InterPro" id="IPR047057">
    <property type="entry name" value="MerR_fam"/>
</dbReference>
<dbReference type="Pfam" id="PF13411">
    <property type="entry name" value="MerR_1"/>
    <property type="match status" value="1"/>
</dbReference>
<keyword evidence="1" id="KW-0678">Repressor</keyword>
<proteinExistence type="predicted"/>
<dbReference type="SUPFAM" id="SSF46955">
    <property type="entry name" value="Putative DNA-binding domain"/>
    <property type="match status" value="1"/>
</dbReference>
<dbReference type="InterPro" id="IPR000551">
    <property type="entry name" value="MerR-type_HTH_dom"/>
</dbReference>
<accession>A0ABV1MMA3</accession>
<evidence type="ECO:0000256" key="2">
    <source>
        <dbReference type="ARBA" id="ARBA00023015"/>
    </source>
</evidence>
<sequence length="245" mass="28943">MDETITINQLAKIFGISHHQIRYYEEKGLLFPSYTDNNRYRKYSLKEIYQLAQILMLRNLNLSIAQIKEVLTSYEKSDYLKLLKEKSKEVSDEINKLQKIKKVIDHHYVNITNQKVNSTKYLNNKHLEKIITLKINETLSAKDMFKFQLSKQFFYNDIIYVFEEEEYHICTETERKADFIMNEGKYSSIFIVGETDDEIEEQIASIIDKNSTPIYIMELSSGIFTNSNILELEVLIPEKDDNYLG</sequence>
<reference evidence="6 7" key="1">
    <citation type="submission" date="2024-06" db="EMBL/GenBank/DDBJ databases">
        <title>Lysinibacillus zambalefons sp. nov., a Novel Firmicute Isolated from the Poon Bato Zambales Hyperalkaline Spring.</title>
        <authorList>
            <person name="Aja J.A."/>
            <person name="Lazaro J.E.H."/>
            <person name="Llorin L.D."/>
            <person name="Lim K.R."/>
            <person name="Teodosio J."/>
            <person name="Dalisay D.S."/>
        </authorList>
    </citation>
    <scope>NUCLEOTIDE SEQUENCE [LARGE SCALE GENOMIC DNA]</scope>
    <source>
        <strain evidence="6 7">M3</strain>
    </source>
</reference>
<evidence type="ECO:0000256" key="4">
    <source>
        <dbReference type="ARBA" id="ARBA00023163"/>
    </source>
</evidence>
<protein>
    <submittedName>
        <fullName evidence="6">MerR family transcriptional regulator</fullName>
    </submittedName>
</protein>
<dbReference type="SMART" id="SM00422">
    <property type="entry name" value="HTH_MERR"/>
    <property type="match status" value="1"/>
</dbReference>
<organism evidence="6 7">
    <name type="scientific">Lysinibacillus zambalensis</name>
    <dbReference type="NCBI Taxonomy" id="3160866"/>
    <lineage>
        <taxon>Bacteria</taxon>
        <taxon>Bacillati</taxon>
        <taxon>Bacillota</taxon>
        <taxon>Bacilli</taxon>
        <taxon>Bacillales</taxon>
        <taxon>Bacillaceae</taxon>
        <taxon>Lysinibacillus</taxon>
    </lineage>
</organism>
<dbReference type="InterPro" id="IPR009061">
    <property type="entry name" value="DNA-bd_dom_put_sf"/>
</dbReference>
<dbReference type="Proteomes" id="UP001478862">
    <property type="component" value="Unassembled WGS sequence"/>
</dbReference>
<dbReference type="PROSITE" id="PS50937">
    <property type="entry name" value="HTH_MERR_2"/>
    <property type="match status" value="1"/>
</dbReference>
<dbReference type="PANTHER" id="PTHR30204:SF69">
    <property type="entry name" value="MERR-FAMILY TRANSCRIPTIONAL REGULATOR"/>
    <property type="match status" value="1"/>
</dbReference>
<evidence type="ECO:0000313" key="6">
    <source>
        <dbReference type="EMBL" id="MEQ6353645.1"/>
    </source>
</evidence>
<dbReference type="PRINTS" id="PR00040">
    <property type="entry name" value="HTHMERR"/>
</dbReference>
<gene>
    <name evidence="6" type="ORF">ABNX05_03360</name>
</gene>
<dbReference type="EMBL" id="JBEGDG010000002">
    <property type="protein sequence ID" value="MEQ6353645.1"/>
    <property type="molecule type" value="Genomic_DNA"/>
</dbReference>